<evidence type="ECO:0000313" key="2">
    <source>
        <dbReference type="EMBL" id="KAK5054486.1"/>
    </source>
</evidence>
<protein>
    <recommendedName>
        <fullName evidence="1">Xylose isomerase-like TIM barrel domain-containing protein</fullName>
    </recommendedName>
</protein>
<reference evidence="2 3" key="1">
    <citation type="submission" date="2023-08" db="EMBL/GenBank/DDBJ databases">
        <title>Black Yeasts Isolated from many extreme environments.</title>
        <authorList>
            <person name="Coleine C."/>
            <person name="Stajich J.E."/>
            <person name="Selbmann L."/>
        </authorList>
    </citation>
    <scope>NUCLEOTIDE SEQUENCE [LARGE SCALE GENOMIC DNA]</scope>
    <source>
        <strain evidence="2 3">CCFEE 5792</strain>
    </source>
</reference>
<evidence type="ECO:0000259" key="1">
    <source>
        <dbReference type="Pfam" id="PF01261"/>
    </source>
</evidence>
<dbReference type="GeneID" id="89969597"/>
<gene>
    <name evidence="2" type="ORF">LTR84_001377</name>
</gene>
<dbReference type="PANTHER" id="PTHR12110">
    <property type="entry name" value="HYDROXYPYRUVATE ISOMERASE"/>
    <property type="match status" value="1"/>
</dbReference>
<dbReference type="PANTHER" id="PTHR12110:SF56">
    <property type="entry name" value="DEHYDRATASE, PUTATIVE (AFU_ORTHOLOGUE AFUA_6G08740)-RELATED"/>
    <property type="match status" value="1"/>
</dbReference>
<proteinExistence type="predicted"/>
<feature type="domain" description="Xylose isomerase-like TIM barrel" evidence="1">
    <location>
        <begin position="31"/>
        <end position="325"/>
    </location>
</feature>
<dbReference type="Pfam" id="PF01261">
    <property type="entry name" value="AP_endonuc_2"/>
    <property type="match status" value="1"/>
</dbReference>
<dbReference type="InterPro" id="IPR036237">
    <property type="entry name" value="Xyl_isomerase-like_sf"/>
</dbReference>
<dbReference type="EMBL" id="JAVRRD010000010">
    <property type="protein sequence ID" value="KAK5054486.1"/>
    <property type="molecule type" value="Genomic_DNA"/>
</dbReference>
<dbReference type="InterPro" id="IPR050312">
    <property type="entry name" value="IolE/XylAMocC-like"/>
</dbReference>
<name>A0AAV9NCI5_9EURO</name>
<keyword evidence="3" id="KW-1185">Reference proteome</keyword>
<organism evidence="2 3">
    <name type="scientific">Exophiala bonariae</name>
    <dbReference type="NCBI Taxonomy" id="1690606"/>
    <lineage>
        <taxon>Eukaryota</taxon>
        <taxon>Fungi</taxon>
        <taxon>Dikarya</taxon>
        <taxon>Ascomycota</taxon>
        <taxon>Pezizomycotina</taxon>
        <taxon>Eurotiomycetes</taxon>
        <taxon>Chaetothyriomycetidae</taxon>
        <taxon>Chaetothyriales</taxon>
        <taxon>Herpotrichiellaceae</taxon>
        <taxon>Exophiala</taxon>
    </lineage>
</organism>
<comment type="caution">
    <text evidence="2">The sequence shown here is derived from an EMBL/GenBank/DDBJ whole genome shotgun (WGS) entry which is preliminary data.</text>
</comment>
<dbReference type="Proteomes" id="UP001358417">
    <property type="component" value="Unassembled WGS sequence"/>
</dbReference>
<dbReference type="SUPFAM" id="SSF51658">
    <property type="entry name" value="Xylose isomerase-like"/>
    <property type="match status" value="1"/>
</dbReference>
<sequence>MVTFKGEKIPVCYASCSVGHDGSKHTLPKKLAAIAGAGFEAIELSMPDILAYGKEISNDGSEPDPKDYARLQSVGKEIRQLCEQHKLKILILQPFANFEGWPKDSDERKDAFERAKGWMSIMEAVGTDMLQVGSSDAEGISSDFDQLAADLAELADILAEKGFKIAYENWCWATHAPSWRDVWEIVQKADRPNLGLCLDTFQSAGGEWASPVTKSGLVEDTQEKEIDRRWKESCELLSRTIPPEKIFFLQISDAYKMDPPLEDKPDESGLRPRGQWSHDYRPIPYDGGYLPVEDFTKAVLQTGFRGWLSLEVFDGKGPEKYGDDMAPFLGKGFESLQTLLQTVERDQ</sequence>
<evidence type="ECO:0000313" key="3">
    <source>
        <dbReference type="Proteomes" id="UP001358417"/>
    </source>
</evidence>
<dbReference type="RefSeq" id="XP_064707259.1">
    <property type="nucleotide sequence ID" value="XM_064845001.1"/>
</dbReference>
<dbReference type="InterPro" id="IPR013022">
    <property type="entry name" value="Xyl_isomerase-like_TIM-brl"/>
</dbReference>
<dbReference type="Gene3D" id="3.20.20.150">
    <property type="entry name" value="Divalent-metal-dependent TIM barrel enzymes"/>
    <property type="match status" value="1"/>
</dbReference>
<dbReference type="AlphaFoldDB" id="A0AAV9NCI5"/>
<accession>A0AAV9NCI5</accession>